<feature type="compositionally biased region" description="Low complexity" evidence="1">
    <location>
        <begin position="1"/>
        <end position="18"/>
    </location>
</feature>
<dbReference type="Proteomes" id="UP001469553">
    <property type="component" value="Unassembled WGS sequence"/>
</dbReference>
<keyword evidence="3" id="KW-1185">Reference proteome</keyword>
<organism evidence="2 3">
    <name type="scientific">Ameca splendens</name>
    <dbReference type="NCBI Taxonomy" id="208324"/>
    <lineage>
        <taxon>Eukaryota</taxon>
        <taxon>Metazoa</taxon>
        <taxon>Chordata</taxon>
        <taxon>Craniata</taxon>
        <taxon>Vertebrata</taxon>
        <taxon>Euteleostomi</taxon>
        <taxon>Actinopterygii</taxon>
        <taxon>Neopterygii</taxon>
        <taxon>Teleostei</taxon>
        <taxon>Neoteleostei</taxon>
        <taxon>Acanthomorphata</taxon>
        <taxon>Ovalentaria</taxon>
        <taxon>Atherinomorphae</taxon>
        <taxon>Cyprinodontiformes</taxon>
        <taxon>Goodeidae</taxon>
        <taxon>Ameca</taxon>
    </lineage>
</organism>
<evidence type="ECO:0000313" key="3">
    <source>
        <dbReference type="Proteomes" id="UP001469553"/>
    </source>
</evidence>
<feature type="compositionally biased region" description="Polar residues" evidence="1">
    <location>
        <begin position="37"/>
        <end position="46"/>
    </location>
</feature>
<feature type="region of interest" description="Disordered" evidence="1">
    <location>
        <begin position="1"/>
        <end position="22"/>
    </location>
</feature>
<protein>
    <submittedName>
        <fullName evidence="2">Uncharacterized protein</fullName>
    </submittedName>
</protein>
<proteinExistence type="predicted"/>
<feature type="region of interest" description="Disordered" evidence="1">
    <location>
        <begin position="37"/>
        <end position="67"/>
    </location>
</feature>
<gene>
    <name evidence="2" type="ORF">AMECASPLE_022501</name>
</gene>
<dbReference type="EMBL" id="JAHRIP010077245">
    <property type="protein sequence ID" value="MEQ2311645.1"/>
    <property type="molecule type" value="Genomic_DNA"/>
</dbReference>
<sequence>MRAKSSQDSSSESSHCSSAWPPDIICLGYQTVTKVTKVSHSSNSTSGRKHYQASFTTTRQPQNLWMN</sequence>
<accession>A0ABV1A1I6</accession>
<comment type="caution">
    <text evidence="2">The sequence shown here is derived from an EMBL/GenBank/DDBJ whole genome shotgun (WGS) entry which is preliminary data.</text>
</comment>
<feature type="compositionally biased region" description="Polar residues" evidence="1">
    <location>
        <begin position="53"/>
        <end position="67"/>
    </location>
</feature>
<name>A0ABV1A1I6_9TELE</name>
<evidence type="ECO:0000256" key="1">
    <source>
        <dbReference type="SAM" id="MobiDB-lite"/>
    </source>
</evidence>
<reference evidence="2 3" key="1">
    <citation type="submission" date="2021-06" db="EMBL/GenBank/DDBJ databases">
        <authorList>
            <person name="Palmer J.M."/>
        </authorList>
    </citation>
    <scope>NUCLEOTIDE SEQUENCE [LARGE SCALE GENOMIC DNA]</scope>
    <source>
        <strain evidence="2 3">AS_MEX2019</strain>
        <tissue evidence="2">Muscle</tissue>
    </source>
</reference>
<evidence type="ECO:0000313" key="2">
    <source>
        <dbReference type="EMBL" id="MEQ2311645.1"/>
    </source>
</evidence>